<dbReference type="PANTHER" id="PTHR43975:SF2">
    <property type="entry name" value="EG:BACR7A4.14 PROTEIN-RELATED"/>
    <property type="match status" value="1"/>
</dbReference>
<dbReference type="Pfam" id="PF00106">
    <property type="entry name" value="adh_short"/>
    <property type="match status" value="1"/>
</dbReference>
<organism evidence="1 2">
    <name type="scientific">Paraconiothyrium brasiliense</name>
    <dbReference type="NCBI Taxonomy" id="300254"/>
    <lineage>
        <taxon>Eukaryota</taxon>
        <taxon>Fungi</taxon>
        <taxon>Dikarya</taxon>
        <taxon>Ascomycota</taxon>
        <taxon>Pezizomycotina</taxon>
        <taxon>Dothideomycetes</taxon>
        <taxon>Pleosporomycetidae</taxon>
        <taxon>Pleosporales</taxon>
        <taxon>Massarineae</taxon>
        <taxon>Didymosphaeriaceae</taxon>
        <taxon>Paraconiothyrium</taxon>
    </lineage>
</organism>
<dbReference type="PANTHER" id="PTHR43975">
    <property type="entry name" value="ZGC:101858"/>
    <property type="match status" value="1"/>
</dbReference>
<accession>A0ABR3QIR8</accession>
<evidence type="ECO:0000313" key="1">
    <source>
        <dbReference type="EMBL" id="KAL1592028.1"/>
    </source>
</evidence>
<dbReference type="InterPro" id="IPR002347">
    <property type="entry name" value="SDR_fam"/>
</dbReference>
<dbReference type="Proteomes" id="UP001521785">
    <property type="component" value="Unassembled WGS sequence"/>
</dbReference>
<sequence length="376" mass="41056">MIPYSRPFVRQGFSHNQTQLHSTDFLANDCNFYSLGILLLELCFGCRLEDYRLRKTRPATTDPAAKQALDVVAALKWSDSVSDEGGADYAKAVKWCFMGVTDREKNWRGEIIRNVGSGVGRATALAFAQAGAKHVVLVGRTSATLEETAAAIRDISDKITISIFAASVADEQAVQNIAREVGAWDVLILNAAHLSPPNTVLNIPLSDFWTSYETNVKSVYIFAQALLPLANANATFLSVNAAGAVLPAEIGAGLTGYMSSKIAQAKLMEYIAHEHPELFVASVHPGVIDTKMLKEAELQASKLPQDTVELPAHFMLWLSGTQQRKYLSGKMLWANWDVEELTAKAEEFAKEGFFTMGMTGWPFAKSGLFGQTGSVR</sequence>
<name>A0ABR3QIR8_9PLEO</name>
<dbReference type="EMBL" id="JAKJXO020000022">
    <property type="protein sequence ID" value="KAL1592028.1"/>
    <property type="molecule type" value="Genomic_DNA"/>
</dbReference>
<reference evidence="1 2" key="1">
    <citation type="submission" date="2024-02" db="EMBL/GenBank/DDBJ databases">
        <title>De novo assembly and annotation of 12 fungi associated with fruit tree decline syndrome in Ontario, Canada.</title>
        <authorList>
            <person name="Sulman M."/>
            <person name="Ellouze W."/>
            <person name="Ilyukhin E."/>
        </authorList>
    </citation>
    <scope>NUCLEOTIDE SEQUENCE [LARGE SCALE GENOMIC DNA]</scope>
    <source>
        <strain evidence="1 2">M42-189</strain>
    </source>
</reference>
<evidence type="ECO:0008006" key="3">
    <source>
        <dbReference type="Google" id="ProtNLM"/>
    </source>
</evidence>
<proteinExistence type="predicted"/>
<gene>
    <name evidence="1" type="ORF">SLS60_011620</name>
</gene>
<dbReference type="SUPFAM" id="SSF51735">
    <property type="entry name" value="NAD(P)-binding Rossmann-fold domains"/>
    <property type="match status" value="1"/>
</dbReference>
<protein>
    <recommendedName>
        <fullName evidence="3">NAD(P)-binding protein</fullName>
    </recommendedName>
</protein>
<dbReference type="Gene3D" id="3.40.50.720">
    <property type="entry name" value="NAD(P)-binding Rossmann-like Domain"/>
    <property type="match status" value="1"/>
</dbReference>
<keyword evidence="2" id="KW-1185">Reference proteome</keyword>
<dbReference type="PRINTS" id="PR00081">
    <property type="entry name" value="GDHRDH"/>
</dbReference>
<dbReference type="InterPro" id="IPR036291">
    <property type="entry name" value="NAD(P)-bd_dom_sf"/>
</dbReference>
<dbReference type="CDD" id="cd05233">
    <property type="entry name" value="SDR_c"/>
    <property type="match status" value="1"/>
</dbReference>
<evidence type="ECO:0000313" key="2">
    <source>
        <dbReference type="Proteomes" id="UP001521785"/>
    </source>
</evidence>
<comment type="caution">
    <text evidence="1">The sequence shown here is derived from an EMBL/GenBank/DDBJ whole genome shotgun (WGS) entry which is preliminary data.</text>
</comment>